<keyword evidence="2" id="KW-0067">ATP-binding</keyword>
<dbReference type="Pfam" id="PF01171">
    <property type="entry name" value="ATP_bind_3"/>
    <property type="match status" value="1"/>
</dbReference>
<evidence type="ECO:0000256" key="1">
    <source>
        <dbReference type="ARBA" id="ARBA00022679"/>
    </source>
</evidence>
<feature type="binding site" evidence="2">
    <location>
        <position position="136"/>
    </location>
    <ligand>
        <name>ATP</name>
        <dbReference type="ChEBI" id="CHEBI:30616"/>
    </ligand>
</feature>
<reference evidence="4 5" key="1">
    <citation type="journal article" date="2012" name="Extremophiles">
        <title>Thermotomaculum hydrothermale gen. nov., sp. nov., a novel heterotrophic thermophile within the phylum Acidobacteria from a deep-sea hydrothermal vent chimney in the Southern Okinawa Trough.</title>
        <authorList>
            <person name="Izumi H."/>
            <person name="Nunoura T."/>
            <person name="Miyazaki M."/>
            <person name="Mino S."/>
            <person name="Toki T."/>
            <person name="Takai K."/>
            <person name="Sako Y."/>
            <person name="Sawabe T."/>
            <person name="Nakagawa S."/>
        </authorList>
    </citation>
    <scope>NUCLEOTIDE SEQUENCE [LARGE SCALE GENOMIC DNA]</scope>
    <source>
        <strain evidence="4 5">AC55</strain>
    </source>
</reference>
<dbReference type="CDD" id="cd24138">
    <property type="entry name" value="TtcA-like"/>
    <property type="match status" value="1"/>
</dbReference>
<gene>
    <name evidence="4" type="ORF">TTHT_0650</name>
</gene>
<dbReference type="InterPro" id="IPR014729">
    <property type="entry name" value="Rossmann-like_a/b/a_fold"/>
</dbReference>
<accession>A0A7R6PX12</accession>
<dbReference type="EMBL" id="AP017470">
    <property type="protein sequence ID" value="BBB32225.1"/>
    <property type="molecule type" value="Genomic_DNA"/>
</dbReference>
<feature type="binding site" evidence="2">
    <location>
        <position position="141"/>
    </location>
    <ligand>
        <name>ATP</name>
        <dbReference type="ChEBI" id="CHEBI:30616"/>
    </ligand>
</feature>
<protein>
    <submittedName>
        <fullName evidence="4">tRNA 2-thiocytidine biosynthesis protein TtcA</fullName>
    </submittedName>
</protein>
<feature type="domain" description="tRNA(Ile)-lysidine/2-thiocytidine synthase N-terminal" evidence="3">
    <location>
        <begin position="27"/>
        <end position="200"/>
    </location>
</feature>
<dbReference type="AlphaFoldDB" id="A0A7R6PX12"/>
<dbReference type="PANTHER" id="PTHR43686:SF1">
    <property type="entry name" value="AMINOTRAN_5 DOMAIN-CONTAINING PROTEIN"/>
    <property type="match status" value="1"/>
</dbReference>
<feature type="binding site" evidence="2">
    <location>
        <begin position="31"/>
        <end position="33"/>
    </location>
    <ligand>
        <name>ATP</name>
        <dbReference type="ChEBI" id="CHEBI:30616"/>
    </ligand>
</feature>
<dbReference type="InterPro" id="IPR011063">
    <property type="entry name" value="TilS/TtcA_N"/>
</dbReference>
<evidence type="ECO:0000256" key="2">
    <source>
        <dbReference type="PIRSR" id="PIRSR004976-51"/>
    </source>
</evidence>
<keyword evidence="5" id="KW-1185">Reference proteome</keyword>
<feature type="binding site" evidence="2">
    <location>
        <position position="37"/>
    </location>
    <ligand>
        <name>ATP</name>
        <dbReference type="ChEBI" id="CHEBI:30616"/>
    </ligand>
</feature>
<feature type="binding site" evidence="2">
    <location>
        <position position="59"/>
    </location>
    <ligand>
        <name>ATP</name>
        <dbReference type="ChEBI" id="CHEBI:30616"/>
    </ligand>
</feature>
<evidence type="ECO:0000259" key="3">
    <source>
        <dbReference type="Pfam" id="PF01171"/>
    </source>
</evidence>
<dbReference type="KEGG" id="thyd:TTHT_0650"/>
<dbReference type="RefSeq" id="WP_201328568.1">
    <property type="nucleotide sequence ID" value="NZ_AP017470.1"/>
</dbReference>
<sequence length="251" mass="28916">MKKAFDLIVRRTGKAIGDFKMIEGGDKVAVGISGGKDSLTLYLALRELQRKAKEKYKIVPVYLSMNNEPPKKDLSDFFENLGEKLTWFKSDIEITVKKMMAENPKEDMPCRLCSRFRRAVLYERIKEIGCNKLALGHHMDDMVETFVMNMFFAGKISGMPAVAQSEKHPILLIRPMCYIQEELIIEFVNSGEIKFPTDTTCELLGDKISMRDKVKELINELKKKDKRVLHNAFTALKKYNFFHDYSKGVKD</sequence>
<dbReference type="GO" id="GO:0016740">
    <property type="term" value="F:transferase activity"/>
    <property type="evidence" value="ECO:0007669"/>
    <property type="project" value="UniProtKB-KW"/>
</dbReference>
<evidence type="ECO:0000313" key="5">
    <source>
        <dbReference type="Proteomes" id="UP000595564"/>
    </source>
</evidence>
<organism evidence="4 5">
    <name type="scientific">Thermotomaculum hydrothermale</name>
    <dbReference type="NCBI Taxonomy" id="981385"/>
    <lineage>
        <taxon>Bacteria</taxon>
        <taxon>Pseudomonadati</taxon>
        <taxon>Acidobacteriota</taxon>
        <taxon>Holophagae</taxon>
        <taxon>Thermotomaculales</taxon>
        <taxon>Thermotomaculaceae</taxon>
        <taxon>Thermotomaculum</taxon>
    </lineage>
</organism>
<proteinExistence type="predicted"/>
<dbReference type="Proteomes" id="UP000595564">
    <property type="component" value="Chromosome"/>
</dbReference>
<name>A0A7R6PX12_9BACT</name>
<dbReference type="GO" id="GO:0008033">
    <property type="term" value="P:tRNA processing"/>
    <property type="evidence" value="ECO:0007669"/>
    <property type="project" value="InterPro"/>
</dbReference>
<evidence type="ECO:0000313" key="4">
    <source>
        <dbReference type="EMBL" id="BBB32225.1"/>
    </source>
</evidence>
<keyword evidence="2" id="KW-0547">Nucleotide-binding</keyword>
<keyword evidence="1" id="KW-0808">Transferase</keyword>
<dbReference type="GO" id="GO:0005524">
    <property type="term" value="F:ATP binding"/>
    <property type="evidence" value="ECO:0007669"/>
    <property type="project" value="UniProtKB-KW"/>
</dbReference>
<dbReference type="Gene3D" id="3.40.50.620">
    <property type="entry name" value="HUPs"/>
    <property type="match status" value="1"/>
</dbReference>
<dbReference type="PANTHER" id="PTHR43686">
    <property type="entry name" value="SULFURTRANSFERASE-RELATED"/>
    <property type="match status" value="1"/>
</dbReference>
<dbReference type="InterPro" id="IPR035107">
    <property type="entry name" value="tRNA_thiolation_TtcA_Ctu1"/>
</dbReference>
<dbReference type="PIRSF" id="PIRSF004976">
    <property type="entry name" value="ATPase_YdaO"/>
    <property type="match status" value="1"/>
</dbReference>
<dbReference type="SUPFAM" id="SSF52402">
    <property type="entry name" value="Adenine nucleotide alpha hydrolases-like"/>
    <property type="match status" value="1"/>
</dbReference>